<proteinExistence type="predicted"/>
<evidence type="ECO:0000313" key="1">
    <source>
        <dbReference type="EMBL" id="TDK43813.1"/>
    </source>
</evidence>
<protein>
    <submittedName>
        <fullName evidence="1">Cyclase family protein</fullName>
    </submittedName>
</protein>
<dbReference type="Gene3D" id="3.50.30.50">
    <property type="entry name" value="Putative cyclase"/>
    <property type="match status" value="1"/>
</dbReference>
<organism evidence="1 2">
    <name type="scientific">Antarcticimicrobium luteum</name>
    <dbReference type="NCBI Taxonomy" id="2547397"/>
    <lineage>
        <taxon>Bacteria</taxon>
        <taxon>Pseudomonadati</taxon>
        <taxon>Pseudomonadota</taxon>
        <taxon>Alphaproteobacteria</taxon>
        <taxon>Rhodobacterales</taxon>
        <taxon>Paracoccaceae</taxon>
        <taxon>Antarcticimicrobium</taxon>
    </lineage>
</organism>
<comment type="caution">
    <text evidence="1">The sequence shown here is derived from an EMBL/GenBank/DDBJ whole genome shotgun (WGS) entry which is preliminary data.</text>
</comment>
<dbReference type="Pfam" id="PF04199">
    <property type="entry name" value="Cyclase"/>
    <property type="match status" value="1"/>
</dbReference>
<dbReference type="GO" id="GO:0004061">
    <property type="term" value="F:arylformamidase activity"/>
    <property type="evidence" value="ECO:0007669"/>
    <property type="project" value="InterPro"/>
</dbReference>
<dbReference type="InterPro" id="IPR037175">
    <property type="entry name" value="KFase_sf"/>
</dbReference>
<dbReference type="PROSITE" id="PS51318">
    <property type="entry name" value="TAT"/>
    <property type="match status" value="1"/>
</dbReference>
<dbReference type="RefSeq" id="WP_133360812.1">
    <property type="nucleotide sequence ID" value="NZ_SMUV01000071.1"/>
</dbReference>
<dbReference type="PANTHER" id="PTHR31118:SF12">
    <property type="entry name" value="CYCLASE-LIKE PROTEIN 2"/>
    <property type="match status" value="1"/>
</dbReference>
<dbReference type="Proteomes" id="UP000295301">
    <property type="component" value="Unassembled WGS sequence"/>
</dbReference>
<dbReference type="GO" id="GO:0019441">
    <property type="term" value="P:L-tryptophan catabolic process to kynurenine"/>
    <property type="evidence" value="ECO:0007669"/>
    <property type="project" value="InterPro"/>
</dbReference>
<dbReference type="InterPro" id="IPR007325">
    <property type="entry name" value="KFase/CYL"/>
</dbReference>
<name>A0A4R5UWY1_9RHOB</name>
<dbReference type="InterPro" id="IPR006311">
    <property type="entry name" value="TAT_signal"/>
</dbReference>
<dbReference type="SUPFAM" id="SSF102198">
    <property type="entry name" value="Putative cyclase"/>
    <property type="match status" value="1"/>
</dbReference>
<dbReference type="PANTHER" id="PTHR31118">
    <property type="entry name" value="CYCLASE-LIKE PROTEIN 2"/>
    <property type="match status" value="1"/>
</dbReference>
<gene>
    <name evidence="1" type="ORF">E1832_16165</name>
</gene>
<reference evidence="1 2" key="1">
    <citation type="submission" date="2019-03" db="EMBL/GenBank/DDBJ databases">
        <title>Ruegeria lutea sp. nov., a novel strain, isolated from marine sediment, the Masan Bay, South Korea.</title>
        <authorList>
            <person name="Kim J."/>
            <person name="Kim D.-Y."/>
            <person name="Lee S.-S."/>
        </authorList>
    </citation>
    <scope>NUCLEOTIDE SEQUENCE [LARGE SCALE GENOMIC DNA]</scope>
    <source>
        <strain evidence="1 2">318-1</strain>
    </source>
</reference>
<dbReference type="EMBL" id="SMUV01000071">
    <property type="protein sequence ID" value="TDK43813.1"/>
    <property type="molecule type" value="Genomic_DNA"/>
</dbReference>
<dbReference type="OrthoDB" id="9777007at2"/>
<evidence type="ECO:0000313" key="2">
    <source>
        <dbReference type="Proteomes" id="UP000295301"/>
    </source>
</evidence>
<keyword evidence="2" id="KW-1185">Reference proteome</keyword>
<sequence>MCDLCVINAVKDRMLSRRGFLSGGAASVVGAAAAATLASGTTTPAMAAGHGGVVDMTHAYDDAFPTYFGQPGFSAEQAFNFKEHGFNLFNLAINEHTGTHVDAPLHFSADGQAVNEIPVSNLVCPLAVIDIAARAAEDADAQVTPEDITAWIAANGPIPDGACVAMHSGWAPKSGEAGFRNADGEGKMHFPGFHVEAAKMLIEETGAVAIGVDTLSLDFGPSGDFATHYAWLPTNRYGIECLANLDKVPASGATLVVGAPTHRGGSGGPARIFAMV</sequence>
<dbReference type="AlphaFoldDB" id="A0A4R5UWY1"/>
<accession>A0A4R5UWY1</accession>